<gene>
    <name evidence="1" type="ORF">DERF_011449</name>
</gene>
<comment type="caution">
    <text evidence="1">The sequence shown here is derived from an EMBL/GenBank/DDBJ whole genome shotgun (WGS) entry which is preliminary data.</text>
</comment>
<evidence type="ECO:0000313" key="1">
    <source>
        <dbReference type="EMBL" id="KAH9506732.1"/>
    </source>
</evidence>
<protein>
    <submittedName>
        <fullName evidence="1">Uncharacterized protein</fullName>
    </submittedName>
</protein>
<accession>A0A922HX57</accession>
<dbReference type="Proteomes" id="UP000790347">
    <property type="component" value="Unassembled WGS sequence"/>
</dbReference>
<dbReference type="AlphaFoldDB" id="A0A922HX57"/>
<name>A0A922HX57_DERFA</name>
<dbReference type="EMBL" id="ASGP02000005">
    <property type="protein sequence ID" value="KAH9506732.1"/>
    <property type="molecule type" value="Genomic_DNA"/>
</dbReference>
<feature type="non-terminal residue" evidence="1">
    <location>
        <position position="1"/>
    </location>
</feature>
<keyword evidence="2" id="KW-1185">Reference proteome</keyword>
<proteinExistence type="predicted"/>
<sequence length="77" mass="9019">MRDLKINHATLKCAIFIENGNHKKHQATEFHVQFGRLNKTIFSRCLPRMNTIIHILLSIFPLMEDNQSITESQNKEI</sequence>
<reference evidence="1" key="1">
    <citation type="submission" date="2013-05" db="EMBL/GenBank/DDBJ databases">
        <authorList>
            <person name="Yim A.K.Y."/>
            <person name="Chan T.F."/>
            <person name="Ji K.M."/>
            <person name="Liu X.Y."/>
            <person name="Zhou J.W."/>
            <person name="Li R.Q."/>
            <person name="Yang K.Y."/>
            <person name="Li J."/>
            <person name="Li M."/>
            <person name="Law P.T.W."/>
            <person name="Wu Y.L."/>
            <person name="Cai Z.L."/>
            <person name="Qin H."/>
            <person name="Bao Y."/>
            <person name="Leung R.K.K."/>
            <person name="Ng P.K.S."/>
            <person name="Zou J."/>
            <person name="Zhong X.J."/>
            <person name="Ran P.X."/>
            <person name="Zhong N.S."/>
            <person name="Liu Z.G."/>
            <person name="Tsui S.K.W."/>
        </authorList>
    </citation>
    <scope>NUCLEOTIDE SEQUENCE</scope>
    <source>
        <strain evidence="1">Derf</strain>
        <tissue evidence="1">Whole organism</tissue>
    </source>
</reference>
<organism evidence="1 2">
    <name type="scientific">Dermatophagoides farinae</name>
    <name type="common">American house dust mite</name>
    <dbReference type="NCBI Taxonomy" id="6954"/>
    <lineage>
        <taxon>Eukaryota</taxon>
        <taxon>Metazoa</taxon>
        <taxon>Ecdysozoa</taxon>
        <taxon>Arthropoda</taxon>
        <taxon>Chelicerata</taxon>
        <taxon>Arachnida</taxon>
        <taxon>Acari</taxon>
        <taxon>Acariformes</taxon>
        <taxon>Sarcoptiformes</taxon>
        <taxon>Astigmata</taxon>
        <taxon>Psoroptidia</taxon>
        <taxon>Analgoidea</taxon>
        <taxon>Pyroglyphidae</taxon>
        <taxon>Dermatophagoidinae</taxon>
        <taxon>Dermatophagoides</taxon>
    </lineage>
</organism>
<evidence type="ECO:0000313" key="2">
    <source>
        <dbReference type="Proteomes" id="UP000790347"/>
    </source>
</evidence>
<reference evidence="1" key="2">
    <citation type="journal article" date="2022" name="Res Sq">
        <title>Comparative Genomics Reveals Insights into the Divergent Evolution of Astigmatic Mites and Household Pest Adaptations.</title>
        <authorList>
            <person name="Xiong Q."/>
            <person name="Wan A.T.-Y."/>
            <person name="Liu X.-Y."/>
            <person name="Fung C.S.-H."/>
            <person name="Xiao X."/>
            <person name="Malainual N."/>
            <person name="Hou J."/>
            <person name="Wang L."/>
            <person name="Wang M."/>
            <person name="Yang K."/>
            <person name="Cui Y."/>
            <person name="Leung E."/>
            <person name="Nong W."/>
            <person name="Shin S.-K."/>
            <person name="Au S."/>
            <person name="Jeong K.Y."/>
            <person name="Chew F.T."/>
            <person name="Hui J."/>
            <person name="Leung T.F."/>
            <person name="Tungtrongchitr A."/>
            <person name="Zhong N."/>
            <person name="Liu Z."/>
            <person name="Tsui S."/>
        </authorList>
    </citation>
    <scope>NUCLEOTIDE SEQUENCE</scope>
    <source>
        <strain evidence="1">Derf</strain>
        <tissue evidence="1">Whole organism</tissue>
    </source>
</reference>